<dbReference type="InterPro" id="IPR052521">
    <property type="entry name" value="Cell_div_SPOR-domain"/>
</dbReference>
<feature type="domain" description="SPOR" evidence="3">
    <location>
        <begin position="154"/>
        <end position="233"/>
    </location>
</feature>
<evidence type="ECO:0000256" key="1">
    <source>
        <dbReference type="SAM" id="MobiDB-lite"/>
    </source>
</evidence>
<dbReference type="PANTHER" id="PTHR38687:SF1">
    <property type="entry name" value="CELL DIVISION PROTEIN DEDD"/>
    <property type="match status" value="1"/>
</dbReference>
<dbReference type="RefSeq" id="WP_160555321.1">
    <property type="nucleotide sequence ID" value="NZ_CP047650.1"/>
</dbReference>
<dbReference type="GO" id="GO:0032153">
    <property type="term" value="C:cell division site"/>
    <property type="evidence" value="ECO:0007669"/>
    <property type="project" value="TreeGrafter"/>
</dbReference>
<dbReference type="GO" id="GO:0032506">
    <property type="term" value="P:cytokinetic process"/>
    <property type="evidence" value="ECO:0007669"/>
    <property type="project" value="TreeGrafter"/>
</dbReference>
<dbReference type="PROSITE" id="PS51724">
    <property type="entry name" value="SPOR"/>
    <property type="match status" value="1"/>
</dbReference>
<reference evidence="4 5" key="1">
    <citation type="submission" date="2020-01" db="EMBL/GenBank/DDBJ databases">
        <title>Genome sequencing of strain KACC 21265.</title>
        <authorList>
            <person name="Heo J."/>
            <person name="Kim S.-J."/>
            <person name="Kim J.-S."/>
            <person name="Hong S.-B."/>
            <person name="Kwon S.-W."/>
        </authorList>
    </citation>
    <scope>NUCLEOTIDE SEQUENCE [LARGE SCALE GENOMIC DNA]</scope>
    <source>
        <strain evidence="4 5">KACC 21265</strain>
    </source>
</reference>
<evidence type="ECO:0000256" key="2">
    <source>
        <dbReference type="SAM" id="Phobius"/>
    </source>
</evidence>
<dbReference type="Proteomes" id="UP000464787">
    <property type="component" value="Chromosome"/>
</dbReference>
<evidence type="ECO:0000313" key="4">
    <source>
        <dbReference type="EMBL" id="QHJ01513.1"/>
    </source>
</evidence>
<dbReference type="AlphaFoldDB" id="A0A857JEZ8"/>
<organism evidence="4 5">
    <name type="scientific">Xylophilus rhododendri</name>
    <dbReference type="NCBI Taxonomy" id="2697032"/>
    <lineage>
        <taxon>Bacteria</taxon>
        <taxon>Pseudomonadati</taxon>
        <taxon>Pseudomonadota</taxon>
        <taxon>Betaproteobacteria</taxon>
        <taxon>Burkholderiales</taxon>
        <taxon>Xylophilus</taxon>
    </lineage>
</organism>
<dbReference type="InterPro" id="IPR007730">
    <property type="entry name" value="SPOR-like_dom"/>
</dbReference>
<keyword evidence="2" id="KW-0472">Membrane</keyword>
<feature type="compositionally biased region" description="Low complexity" evidence="1">
    <location>
        <begin position="66"/>
        <end position="124"/>
    </location>
</feature>
<dbReference type="GO" id="GO:0030428">
    <property type="term" value="C:cell septum"/>
    <property type="evidence" value="ECO:0007669"/>
    <property type="project" value="TreeGrafter"/>
</dbReference>
<dbReference type="Pfam" id="PF05036">
    <property type="entry name" value="SPOR"/>
    <property type="match status" value="1"/>
</dbReference>
<keyword evidence="2" id="KW-0812">Transmembrane</keyword>
<feature type="region of interest" description="Disordered" evidence="1">
    <location>
        <begin position="46"/>
        <end position="152"/>
    </location>
</feature>
<dbReference type="EMBL" id="CP047650">
    <property type="protein sequence ID" value="QHJ01513.1"/>
    <property type="molecule type" value="Genomic_DNA"/>
</dbReference>
<name>A0A857JEZ8_9BURK</name>
<evidence type="ECO:0000313" key="5">
    <source>
        <dbReference type="Proteomes" id="UP000464787"/>
    </source>
</evidence>
<keyword evidence="2" id="KW-1133">Transmembrane helix</keyword>
<feature type="region of interest" description="Disordered" evidence="1">
    <location>
        <begin position="215"/>
        <end position="234"/>
    </location>
</feature>
<dbReference type="GO" id="GO:0042834">
    <property type="term" value="F:peptidoglycan binding"/>
    <property type="evidence" value="ECO:0007669"/>
    <property type="project" value="InterPro"/>
</dbReference>
<evidence type="ECO:0000259" key="3">
    <source>
        <dbReference type="PROSITE" id="PS51724"/>
    </source>
</evidence>
<feature type="compositionally biased region" description="Low complexity" evidence="1">
    <location>
        <begin position="133"/>
        <end position="152"/>
    </location>
</feature>
<accession>A0A857JEZ8</accession>
<dbReference type="KEGG" id="xyk:GT347_12140"/>
<dbReference type="InterPro" id="IPR036680">
    <property type="entry name" value="SPOR-like_sf"/>
</dbReference>
<protein>
    <submittedName>
        <fullName evidence="4">Sporulation protein</fullName>
    </submittedName>
</protein>
<gene>
    <name evidence="4" type="ORF">GT347_12140</name>
</gene>
<feature type="transmembrane region" description="Helical" evidence="2">
    <location>
        <begin position="7"/>
        <end position="30"/>
    </location>
</feature>
<sequence>MKRQFGGTFLGIVIGVVLGLGAALAVAVYVTKVPIPFMNRNASRSAEQDAMEAQKNRDWDPNSILGKRAAGGKAADTGAAPAGAATGVVAPQAPKPDATIPAAPASAAATAATPASPRSAPASSDPLGDLARTRSAAAPSTSASAASAAPASGGADAFDYLIQAGAFRTEADAEAQRARLAIMGWEARVSEREQAGRTVYRVRIGPFTRRDDAERLKDTLDSSGMESSLVRVQR</sequence>
<dbReference type="PANTHER" id="PTHR38687">
    <property type="entry name" value="CELL DIVISION PROTEIN DEDD-RELATED"/>
    <property type="match status" value="1"/>
</dbReference>
<dbReference type="SUPFAM" id="SSF110997">
    <property type="entry name" value="Sporulation related repeat"/>
    <property type="match status" value="1"/>
</dbReference>
<keyword evidence="5" id="KW-1185">Reference proteome</keyword>
<proteinExistence type="predicted"/>
<dbReference type="Gene3D" id="3.30.70.1070">
    <property type="entry name" value="Sporulation related repeat"/>
    <property type="match status" value="1"/>
</dbReference>